<evidence type="ECO:0000256" key="2">
    <source>
        <dbReference type="SAM" id="SignalP"/>
    </source>
</evidence>
<keyword evidence="1" id="KW-0812">Transmembrane</keyword>
<feature type="chain" id="PRO_5047484575" description="DUF4825 domain-containing protein" evidence="2">
    <location>
        <begin position="23"/>
        <end position="313"/>
    </location>
</feature>
<reference evidence="3 4" key="1">
    <citation type="submission" date="2020-08" db="EMBL/GenBank/DDBJ databases">
        <title>Genome public.</title>
        <authorList>
            <person name="Liu C."/>
            <person name="Sun Q."/>
        </authorList>
    </citation>
    <scope>NUCLEOTIDE SEQUENCE [LARGE SCALE GENOMIC DNA]</scope>
    <source>
        <strain evidence="3 4">NSJ-27</strain>
    </source>
</reference>
<gene>
    <name evidence="3" type="ORF">H8Z77_09780</name>
</gene>
<dbReference type="Proteomes" id="UP000649151">
    <property type="component" value="Unassembled WGS sequence"/>
</dbReference>
<keyword evidence="4" id="KW-1185">Reference proteome</keyword>
<keyword evidence="1" id="KW-1133">Transmembrane helix</keyword>
<evidence type="ECO:0000313" key="3">
    <source>
        <dbReference type="EMBL" id="MBC5788303.1"/>
    </source>
</evidence>
<evidence type="ECO:0000256" key="1">
    <source>
        <dbReference type="SAM" id="Phobius"/>
    </source>
</evidence>
<proteinExistence type="predicted"/>
<keyword evidence="1" id="KW-0472">Membrane</keyword>
<feature type="signal peptide" evidence="2">
    <location>
        <begin position="1"/>
        <end position="22"/>
    </location>
</feature>
<keyword evidence="2" id="KW-0732">Signal</keyword>
<name>A0ABR7IT38_9CLOT</name>
<dbReference type="RefSeq" id="WP_186996893.1">
    <property type="nucleotide sequence ID" value="NZ_JACOQK010000001.1"/>
</dbReference>
<evidence type="ECO:0008006" key="5">
    <source>
        <dbReference type="Google" id="ProtNLM"/>
    </source>
</evidence>
<feature type="transmembrane region" description="Helical" evidence="1">
    <location>
        <begin position="285"/>
        <end position="305"/>
    </location>
</feature>
<organism evidence="3 4">
    <name type="scientific">Clostridium facile</name>
    <dbReference type="NCBI Taxonomy" id="2763035"/>
    <lineage>
        <taxon>Bacteria</taxon>
        <taxon>Bacillati</taxon>
        <taxon>Bacillota</taxon>
        <taxon>Clostridia</taxon>
        <taxon>Eubacteriales</taxon>
        <taxon>Clostridiaceae</taxon>
        <taxon>Clostridium</taxon>
    </lineage>
</organism>
<accession>A0ABR7IT38</accession>
<sequence length="313" mass="35786">MKKILSCLSCMLLLFSILTACSSDVETRELVWNENGYESLLQAEEFEKIQKLSGSILSETRTIIRSSNLDITVEKENIHFKLAYKSYMVNPLKLEDLEQELPRAEYAWNIPVLTDNGHFIVSCRLNRKLNTNSKGLLTDSSLRIIANQEVRWQTSLSYYYPNASKLPTEILDDALINTNFDQRVHKIFFGDCNKMRGLYSLVLQDKKPVYMVPIKDFSVSGIEKISGDMKSAGDFIDGQRYTYKDFAERINRVKEHKHVFPYGGEPGLITNPTRPKFLEGIKPEGIVLLIIVAAFLLTTGGILVYQKVKDRVR</sequence>
<dbReference type="PROSITE" id="PS51257">
    <property type="entry name" value="PROKAR_LIPOPROTEIN"/>
    <property type="match status" value="1"/>
</dbReference>
<dbReference type="EMBL" id="JACOQK010000001">
    <property type="protein sequence ID" value="MBC5788303.1"/>
    <property type="molecule type" value="Genomic_DNA"/>
</dbReference>
<evidence type="ECO:0000313" key="4">
    <source>
        <dbReference type="Proteomes" id="UP000649151"/>
    </source>
</evidence>
<protein>
    <recommendedName>
        <fullName evidence="5">DUF4825 domain-containing protein</fullName>
    </recommendedName>
</protein>
<comment type="caution">
    <text evidence="3">The sequence shown here is derived from an EMBL/GenBank/DDBJ whole genome shotgun (WGS) entry which is preliminary data.</text>
</comment>